<accession>A0A2D4KN01</accession>
<proteinExistence type="predicted"/>
<dbReference type="AlphaFoldDB" id="A0A2D4KN01"/>
<feature type="region of interest" description="Disordered" evidence="1">
    <location>
        <begin position="100"/>
        <end position="123"/>
    </location>
</feature>
<feature type="compositionally biased region" description="Basic and acidic residues" evidence="1">
    <location>
        <begin position="69"/>
        <end position="80"/>
    </location>
</feature>
<evidence type="ECO:0000256" key="1">
    <source>
        <dbReference type="SAM" id="MobiDB-lite"/>
    </source>
</evidence>
<organism evidence="2">
    <name type="scientific">Micrurus paraensis</name>
    <dbReference type="NCBI Taxonomy" id="1970185"/>
    <lineage>
        <taxon>Eukaryota</taxon>
        <taxon>Metazoa</taxon>
        <taxon>Chordata</taxon>
        <taxon>Craniata</taxon>
        <taxon>Vertebrata</taxon>
        <taxon>Euteleostomi</taxon>
        <taxon>Lepidosauria</taxon>
        <taxon>Squamata</taxon>
        <taxon>Bifurcata</taxon>
        <taxon>Unidentata</taxon>
        <taxon>Episquamata</taxon>
        <taxon>Toxicofera</taxon>
        <taxon>Serpentes</taxon>
        <taxon>Colubroidea</taxon>
        <taxon>Elapidae</taxon>
        <taxon>Elapinae</taxon>
        <taxon>Micrurus</taxon>
    </lineage>
</organism>
<name>A0A2D4KN01_9SAUR</name>
<dbReference type="EMBL" id="IACL01072107">
    <property type="protein sequence ID" value="LAB10059.1"/>
    <property type="molecule type" value="Transcribed_RNA"/>
</dbReference>
<protein>
    <submittedName>
        <fullName evidence="2">Uncharacterized protein</fullName>
    </submittedName>
</protein>
<sequence length="199" mass="21732">MSSHDCGDATTETSLINAFGALPRKEQDNILFKLENLKKSLLVTMDTAEPLIDLVSPIIEPLTSPPEGKGQHKLEMENRSPDTQGPLEAPVEMELLSEDPMTPSAPHQEIGRGPSPVPSTQSRMKHDLINSGSIPREEAQEWQVLLAGAKTPYADQFSQELTQVSDGSPLLLEKANFVHEDTLAHCNNPTTSLCINQIS</sequence>
<reference evidence="2" key="1">
    <citation type="submission" date="2017-07" db="EMBL/GenBank/DDBJ databases">
        <authorList>
            <person name="Mikheyev A."/>
            <person name="Grau M."/>
        </authorList>
    </citation>
    <scope>NUCLEOTIDE SEQUENCE</scope>
    <source>
        <tissue evidence="2">Venom_gland</tissue>
    </source>
</reference>
<reference evidence="2" key="2">
    <citation type="submission" date="2017-11" db="EMBL/GenBank/DDBJ databases">
        <title>Coralsnake Venomics: Analyses of Venom Gland Transcriptomes and Proteomes of Six Brazilian Taxa.</title>
        <authorList>
            <person name="Aird S.D."/>
            <person name="Jorge da Silva N."/>
            <person name="Qiu L."/>
            <person name="Villar-Briones A."/>
            <person name="Aparecida-Saddi V."/>
            <person name="Campos-Telles M.P."/>
            <person name="Grau M."/>
            <person name="Mikheyev A.S."/>
        </authorList>
    </citation>
    <scope>NUCLEOTIDE SEQUENCE</scope>
    <source>
        <tissue evidence="2">Venom_gland</tissue>
    </source>
</reference>
<feature type="region of interest" description="Disordered" evidence="1">
    <location>
        <begin position="60"/>
        <end position="87"/>
    </location>
</feature>
<evidence type="ECO:0000313" key="2">
    <source>
        <dbReference type="EMBL" id="LAB10059.1"/>
    </source>
</evidence>